<comment type="function">
    <text evidence="8">Involved in the coupling of aromatic side chains of the heptapeptide of vancomycin.</text>
</comment>
<accession>A0A6N7ZC14</accession>
<dbReference type="InterPro" id="IPR001128">
    <property type="entry name" value="Cyt_P450"/>
</dbReference>
<evidence type="ECO:0000256" key="4">
    <source>
        <dbReference type="ARBA" id="ARBA00022723"/>
    </source>
</evidence>
<keyword evidence="7 9" id="KW-0503">Monooxygenase</keyword>
<dbReference type="OrthoDB" id="3664945at2"/>
<evidence type="ECO:0000256" key="3">
    <source>
        <dbReference type="ARBA" id="ARBA00022617"/>
    </source>
</evidence>
<dbReference type="FunFam" id="1.10.630.10:FF:000018">
    <property type="entry name" value="Cytochrome P450 monooxygenase"/>
    <property type="match status" value="1"/>
</dbReference>
<dbReference type="PROSITE" id="PS00086">
    <property type="entry name" value="CYTOCHROME_P450"/>
    <property type="match status" value="1"/>
</dbReference>
<dbReference type="PANTHER" id="PTHR46696:SF6">
    <property type="entry name" value="P450, PUTATIVE (EUROFUNG)-RELATED"/>
    <property type="match status" value="1"/>
</dbReference>
<dbReference type="CDD" id="cd11030">
    <property type="entry name" value="CYP105-like"/>
    <property type="match status" value="1"/>
</dbReference>
<reference evidence="10 11" key="1">
    <citation type="submission" date="2019-11" db="EMBL/GenBank/DDBJ databases">
        <title>Draft genome of Amycolatopsis RM579.</title>
        <authorList>
            <person name="Duangmal K."/>
            <person name="Mingma R."/>
        </authorList>
    </citation>
    <scope>NUCLEOTIDE SEQUENCE [LARGE SCALE GENOMIC DNA]</scope>
    <source>
        <strain evidence="10 11">RM579</strain>
    </source>
</reference>
<evidence type="ECO:0000256" key="8">
    <source>
        <dbReference type="ARBA" id="ARBA00055433"/>
    </source>
</evidence>
<evidence type="ECO:0000256" key="1">
    <source>
        <dbReference type="ARBA" id="ARBA00004660"/>
    </source>
</evidence>
<protein>
    <submittedName>
        <fullName evidence="10">Cytochrome P450</fullName>
    </submittedName>
</protein>
<dbReference type="GO" id="GO:0016705">
    <property type="term" value="F:oxidoreductase activity, acting on paired donors, with incorporation or reduction of molecular oxygen"/>
    <property type="evidence" value="ECO:0007669"/>
    <property type="project" value="InterPro"/>
</dbReference>
<proteinExistence type="inferred from homology"/>
<gene>
    <name evidence="10" type="ORF">GKO32_35915</name>
</gene>
<dbReference type="Pfam" id="PF00067">
    <property type="entry name" value="p450"/>
    <property type="match status" value="2"/>
</dbReference>
<evidence type="ECO:0000256" key="5">
    <source>
        <dbReference type="ARBA" id="ARBA00023002"/>
    </source>
</evidence>
<comment type="similarity">
    <text evidence="2 9">Belongs to the cytochrome P450 family.</text>
</comment>
<evidence type="ECO:0000256" key="9">
    <source>
        <dbReference type="RuleBase" id="RU000461"/>
    </source>
</evidence>
<dbReference type="Proteomes" id="UP000440096">
    <property type="component" value="Unassembled WGS sequence"/>
</dbReference>
<comment type="caution">
    <text evidence="10">The sequence shown here is derived from an EMBL/GenBank/DDBJ whole genome shotgun (WGS) entry which is preliminary data.</text>
</comment>
<comment type="pathway">
    <text evidence="1">Antibiotic biosynthesis; vancomycin biosynthesis.</text>
</comment>
<sequence>MTDLRSRIVGWVGRKYIERKQKKGVDLLSLLPESTLMPLRRTELDPVPELGEKRETEPVTRLKLPFGLRAWLVTGYDEAKEVLAAVGKFSNDYTNLVGTAGMSADTNPGGLGFADPPDHTRLRKLLTPEFTMRRLSRLTPRIHEIISEQLDTMAASAGPVDLMQSYALPIPSLTICELLGVSYEDRADFQRLSTVRFDLFAGAGASFGAISESLTYMGEIVKKQRESPGDGLLGMLIKEHGDEISDIELAGLADGVLTGGLETTASMLALGAIVLLRDRETFDLVRDDDEAINKFVEELLRYLTVVQVAFPRFAKEDIEIGGARITKGDIVFVSLSGANRDEKLGGGMETFDAKRESSSHLAFGWGVHRCIGAELARMELRAAYPALVRRFPEMQLAVAPEDLSYRQTSVVYGVESLPVTL</sequence>
<dbReference type="SUPFAM" id="SSF48264">
    <property type="entry name" value="Cytochrome P450"/>
    <property type="match status" value="1"/>
</dbReference>
<dbReference type="InterPro" id="IPR036396">
    <property type="entry name" value="Cyt_P450_sf"/>
</dbReference>
<dbReference type="EMBL" id="WMBA01000099">
    <property type="protein sequence ID" value="MTD59331.1"/>
    <property type="molecule type" value="Genomic_DNA"/>
</dbReference>
<evidence type="ECO:0000256" key="7">
    <source>
        <dbReference type="ARBA" id="ARBA00023033"/>
    </source>
</evidence>
<dbReference type="AlphaFoldDB" id="A0A6N7ZC14"/>
<dbReference type="PRINTS" id="PR00385">
    <property type="entry name" value="P450"/>
</dbReference>
<keyword evidence="6 9" id="KW-0408">Iron</keyword>
<keyword evidence="5 9" id="KW-0560">Oxidoreductase</keyword>
<dbReference type="Gene3D" id="1.10.630.10">
    <property type="entry name" value="Cytochrome P450"/>
    <property type="match status" value="1"/>
</dbReference>
<evidence type="ECO:0000313" key="11">
    <source>
        <dbReference type="Proteomes" id="UP000440096"/>
    </source>
</evidence>
<evidence type="ECO:0000313" key="10">
    <source>
        <dbReference type="EMBL" id="MTD59331.1"/>
    </source>
</evidence>
<organism evidence="10 11">
    <name type="scientific">Amycolatopsis pithecellobii</name>
    <dbReference type="NCBI Taxonomy" id="664692"/>
    <lineage>
        <taxon>Bacteria</taxon>
        <taxon>Bacillati</taxon>
        <taxon>Actinomycetota</taxon>
        <taxon>Actinomycetes</taxon>
        <taxon>Pseudonocardiales</taxon>
        <taxon>Pseudonocardiaceae</taxon>
        <taxon>Amycolatopsis</taxon>
    </lineage>
</organism>
<dbReference type="PRINTS" id="PR00359">
    <property type="entry name" value="BP450"/>
</dbReference>
<keyword evidence="4 9" id="KW-0479">Metal-binding</keyword>
<dbReference type="PANTHER" id="PTHR46696">
    <property type="entry name" value="P450, PUTATIVE (EUROFUNG)-RELATED"/>
    <property type="match status" value="1"/>
</dbReference>
<dbReference type="InterPro" id="IPR002397">
    <property type="entry name" value="Cyt_P450_B"/>
</dbReference>
<dbReference type="InterPro" id="IPR017972">
    <property type="entry name" value="Cyt_P450_CS"/>
</dbReference>
<dbReference type="GO" id="GO:0020037">
    <property type="term" value="F:heme binding"/>
    <property type="evidence" value="ECO:0007669"/>
    <property type="project" value="InterPro"/>
</dbReference>
<evidence type="ECO:0000256" key="6">
    <source>
        <dbReference type="ARBA" id="ARBA00023004"/>
    </source>
</evidence>
<dbReference type="RefSeq" id="WP_154761377.1">
    <property type="nucleotide sequence ID" value="NZ_WMBA01000099.1"/>
</dbReference>
<dbReference type="GO" id="GO:0004497">
    <property type="term" value="F:monooxygenase activity"/>
    <property type="evidence" value="ECO:0007669"/>
    <property type="project" value="UniProtKB-KW"/>
</dbReference>
<name>A0A6N7ZC14_9PSEU</name>
<keyword evidence="3 9" id="KW-0349">Heme</keyword>
<keyword evidence="11" id="KW-1185">Reference proteome</keyword>
<dbReference type="GO" id="GO:0005506">
    <property type="term" value="F:iron ion binding"/>
    <property type="evidence" value="ECO:0007669"/>
    <property type="project" value="InterPro"/>
</dbReference>
<evidence type="ECO:0000256" key="2">
    <source>
        <dbReference type="ARBA" id="ARBA00010617"/>
    </source>
</evidence>